<reference evidence="1 2" key="1">
    <citation type="submission" date="2019-04" db="EMBL/GenBank/DDBJ databases">
        <authorList>
            <consortium name="Pathogen Informatics"/>
        </authorList>
    </citation>
    <scope>NUCLEOTIDE SEQUENCE [LARGE SCALE GENOMIC DNA]</scope>
    <source>
        <strain evidence="1 2">NCTC9185</strain>
    </source>
</reference>
<accession>A0A4U9D9Y5</accession>
<dbReference type="Proteomes" id="UP000339249">
    <property type="component" value="Unassembled WGS sequence"/>
</dbReference>
<sequence>MFTSDKYDFIAFGGCHNGAIKKGDYKKFKGPDEFDNTGLTMLLAKPLVRDRDVRSNKKIEPISLEEFLVKEFLSRNGNTYLIATYDSFEPFSDERVEQIITVWKPRPYA</sequence>
<protein>
    <submittedName>
        <fullName evidence="1">Uncharacterized protein</fullName>
    </submittedName>
</protein>
<evidence type="ECO:0000313" key="1">
    <source>
        <dbReference type="EMBL" id="VTN15480.1"/>
    </source>
</evidence>
<proteinExistence type="predicted"/>
<dbReference type="EMBL" id="CABDVU010000001">
    <property type="protein sequence ID" value="VTN15480.1"/>
    <property type="molecule type" value="Genomic_DNA"/>
</dbReference>
<gene>
    <name evidence="1" type="ORF">NCTC9185_07568</name>
</gene>
<evidence type="ECO:0000313" key="2">
    <source>
        <dbReference type="Proteomes" id="UP000339249"/>
    </source>
</evidence>
<name>A0A4U9D9Y5_RAOTE</name>
<organism evidence="1 2">
    <name type="scientific">Raoultella terrigena</name>
    <name type="common">Klebsiella terrigena</name>
    <dbReference type="NCBI Taxonomy" id="577"/>
    <lineage>
        <taxon>Bacteria</taxon>
        <taxon>Pseudomonadati</taxon>
        <taxon>Pseudomonadota</taxon>
        <taxon>Gammaproteobacteria</taxon>
        <taxon>Enterobacterales</taxon>
        <taxon>Enterobacteriaceae</taxon>
        <taxon>Klebsiella/Raoultella group</taxon>
        <taxon>Raoultella</taxon>
    </lineage>
</organism>
<dbReference type="AlphaFoldDB" id="A0A4U9D9Y5"/>